<sequence>MDSSISSIEDDRIESLHIAEQTYQEAVRKTDFIIKDEDARRLRLRILLLENENDNLQDQLAFADDRIDGLEREGEEVRAELDNTRNDLQQHESESRIQTRELNILKTELTAMSGVSMDSTKILTAKLALARELATLKPELEHLRSQAAYQQTVLSEKLALQRQLSSLEVELETERRATKRISEKSKNKDKELELQQKLDDLQKELAREKREREKTAKKISGQPAGKGINDHEGRAELQQKLEALQKTLDDERRDKEKIRTHMQKDLDDAESRSILLEGKLDLLRTKMRAIKEELKECQTELEHARGTTSRGPSTVRKGGDTLTKSARKRPAAELSTDLNIGTPDGAVFHTIKRGRMDQTSRPGEKSNFSITPYLNRTVSKMRSLAQEYSEDATETTNGTGITSFDDSQPLEEESSGLLFDENSPSARHKSKPKRINQEEHPAEKRVLGETSSATSNKMRELKPSRSISLLRMVTEEDGSENSELGASATSFEKEVVTTSKVPVKGPDDAGPRKKKRKLLSGGGKTIFDEIEASATKRPAKVSLGRPRSAGTGMVVAGTKGIGRGVFGTFSPLKKEKKSLGGSILA</sequence>
<dbReference type="OrthoDB" id="20105at2759"/>
<dbReference type="AlphaFoldDB" id="A0A0C3HU22"/>
<reference evidence="4" key="2">
    <citation type="submission" date="2015-01" db="EMBL/GenBank/DDBJ databases">
        <title>Evolutionary Origins and Diversification of the Mycorrhizal Mutualists.</title>
        <authorList>
            <consortium name="DOE Joint Genome Institute"/>
            <consortium name="Mycorrhizal Genomics Consortium"/>
            <person name="Kohler A."/>
            <person name="Kuo A."/>
            <person name="Nagy L.G."/>
            <person name="Floudas D."/>
            <person name="Copeland A."/>
            <person name="Barry K.W."/>
            <person name="Cichocki N."/>
            <person name="Veneault-Fourrey C."/>
            <person name="LaButti K."/>
            <person name="Lindquist E.A."/>
            <person name="Lipzen A."/>
            <person name="Lundell T."/>
            <person name="Morin E."/>
            <person name="Murat C."/>
            <person name="Riley R."/>
            <person name="Ohm R."/>
            <person name="Sun H."/>
            <person name="Tunlid A."/>
            <person name="Henrissat B."/>
            <person name="Grigoriev I.V."/>
            <person name="Hibbett D.S."/>
            <person name="Martin F."/>
        </authorList>
    </citation>
    <scope>NUCLEOTIDE SEQUENCE [LARGE SCALE GENOMIC DNA]</scope>
    <source>
        <strain evidence="4">Zn</strain>
    </source>
</reference>
<evidence type="ECO:0000313" key="4">
    <source>
        <dbReference type="Proteomes" id="UP000054321"/>
    </source>
</evidence>
<gene>
    <name evidence="3" type="ORF">OIDMADRAFT_176570</name>
</gene>
<feature type="region of interest" description="Disordered" evidence="2">
    <location>
        <begin position="353"/>
        <end position="372"/>
    </location>
</feature>
<accession>A0A0C3HU22</accession>
<feature type="region of interest" description="Disordered" evidence="2">
    <location>
        <begin position="382"/>
        <end position="555"/>
    </location>
</feature>
<dbReference type="EMBL" id="KN832871">
    <property type="protein sequence ID" value="KIN06515.1"/>
    <property type="molecule type" value="Genomic_DNA"/>
</dbReference>
<feature type="compositionally biased region" description="Polar residues" evidence="2">
    <location>
        <begin position="481"/>
        <end position="500"/>
    </location>
</feature>
<feature type="compositionally biased region" description="Basic and acidic residues" evidence="2">
    <location>
        <begin position="354"/>
        <end position="364"/>
    </location>
</feature>
<evidence type="ECO:0000256" key="2">
    <source>
        <dbReference type="SAM" id="MobiDB-lite"/>
    </source>
</evidence>
<dbReference type="HOGENOM" id="CLU_022827_0_0_1"/>
<protein>
    <submittedName>
        <fullName evidence="3">Uncharacterized protein</fullName>
    </submittedName>
</protein>
<reference evidence="3 4" key="1">
    <citation type="submission" date="2014-04" db="EMBL/GenBank/DDBJ databases">
        <authorList>
            <consortium name="DOE Joint Genome Institute"/>
            <person name="Kuo A."/>
            <person name="Martino E."/>
            <person name="Perotto S."/>
            <person name="Kohler A."/>
            <person name="Nagy L.G."/>
            <person name="Floudas D."/>
            <person name="Copeland A."/>
            <person name="Barry K.W."/>
            <person name="Cichocki N."/>
            <person name="Veneault-Fourrey C."/>
            <person name="LaButti K."/>
            <person name="Lindquist E.A."/>
            <person name="Lipzen A."/>
            <person name="Lundell T."/>
            <person name="Morin E."/>
            <person name="Murat C."/>
            <person name="Sun H."/>
            <person name="Tunlid A."/>
            <person name="Henrissat B."/>
            <person name="Grigoriev I.V."/>
            <person name="Hibbett D.S."/>
            <person name="Martin F."/>
            <person name="Nordberg H.P."/>
            <person name="Cantor M.N."/>
            <person name="Hua S.X."/>
        </authorList>
    </citation>
    <scope>NUCLEOTIDE SEQUENCE [LARGE SCALE GENOMIC DNA]</scope>
    <source>
        <strain evidence="3 4">Zn</strain>
    </source>
</reference>
<feature type="compositionally biased region" description="Polar residues" evidence="2">
    <location>
        <begin position="394"/>
        <end position="406"/>
    </location>
</feature>
<dbReference type="STRING" id="913774.A0A0C3HU22"/>
<dbReference type="Proteomes" id="UP000054321">
    <property type="component" value="Unassembled WGS sequence"/>
</dbReference>
<feature type="coiled-coil region" evidence="1">
    <location>
        <begin position="39"/>
        <end position="108"/>
    </location>
</feature>
<dbReference type="InParanoid" id="A0A0C3HU22"/>
<keyword evidence="1" id="KW-0175">Coiled coil</keyword>
<feature type="region of interest" description="Disordered" evidence="2">
    <location>
        <begin position="301"/>
        <end position="345"/>
    </location>
</feature>
<proteinExistence type="predicted"/>
<name>A0A0C3HU22_OIDMZ</name>
<organism evidence="3 4">
    <name type="scientific">Oidiodendron maius (strain Zn)</name>
    <dbReference type="NCBI Taxonomy" id="913774"/>
    <lineage>
        <taxon>Eukaryota</taxon>
        <taxon>Fungi</taxon>
        <taxon>Dikarya</taxon>
        <taxon>Ascomycota</taxon>
        <taxon>Pezizomycotina</taxon>
        <taxon>Leotiomycetes</taxon>
        <taxon>Leotiomycetes incertae sedis</taxon>
        <taxon>Myxotrichaceae</taxon>
        <taxon>Oidiodendron</taxon>
    </lineage>
</organism>
<feature type="compositionally biased region" description="Basic and acidic residues" evidence="2">
    <location>
        <begin position="435"/>
        <end position="447"/>
    </location>
</feature>
<evidence type="ECO:0000256" key="1">
    <source>
        <dbReference type="SAM" id="Coils"/>
    </source>
</evidence>
<keyword evidence="4" id="KW-1185">Reference proteome</keyword>
<feature type="region of interest" description="Disordered" evidence="2">
    <location>
        <begin position="208"/>
        <end position="230"/>
    </location>
</feature>
<evidence type="ECO:0000313" key="3">
    <source>
        <dbReference type="EMBL" id="KIN06515.1"/>
    </source>
</evidence>